<dbReference type="Pfam" id="PF11218">
    <property type="entry name" value="DUF3011"/>
    <property type="match status" value="1"/>
</dbReference>
<name>A0A371K756_9GAMM</name>
<dbReference type="AlphaFoldDB" id="A0A371K756"/>
<evidence type="ECO:0000256" key="1">
    <source>
        <dbReference type="SAM" id="MobiDB-lite"/>
    </source>
</evidence>
<sequence>MLKPLSLALCLAALATPALVQAQVQTRAYAPENLRTLSHNDQVRVISLEYSEQSGGRRIPDDQLRFYLDQVNRSNWTFSRIKSDIATSLGGGGVGPGPQPGGSIRCESTDGRPRTCRAPWNGYSRLLRQLSKTPCTEGQTWQSRDGNIYVSGGCRGEFGPGLSPPVPPVGQTVRCESNDGRPRTCQVPWNGRTRLSRQLSSSACVEGRSWQQQNGSVWVSQGCRAEFVADYQVQPPVGGRRVSCSSNDNRTTTCAWPPGYGVPRLIQQVSRQPCIQGQTWGISSATAIWVSRGCRGVFGN</sequence>
<keyword evidence="2" id="KW-0732">Signal</keyword>
<organism evidence="3 4">
    <name type="scientific">Lysobacter silvisoli</name>
    <dbReference type="NCBI Taxonomy" id="2293254"/>
    <lineage>
        <taxon>Bacteria</taxon>
        <taxon>Pseudomonadati</taxon>
        <taxon>Pseudomonadota</taxon>
        <taxon>Gammaproteobacteria</taxon>
        <taxon>Lysobacterales</taxon>
        <taxon>Lysobacteraceae</taxon>
        <taxon>Lysobacter</taxon>
    </lineage>
</organism>
<proteinExistence type="predicted"/>
<evidence type="ECO:0000313" key="4">
    <source>
        <dbReference type="Proteomes" id="UP000264492"/>
    </source>
</evidence>
<feature type="chain" id="PRO_5016754059" evidence="2">
    <location>
        <begin position="23"/>
        <end position="300"/>
    </location>
</feature>
<comment type="caution">
    <text evidence="3">The sequence shown here is derived from an EMBL/GenBank/DDBJ whole genome shotgun (WGS) entry which is preliminary data.</text>
</comment>
<feature type="region of interest" description="Disordered" evidence="1">
    <location>
        <begin position="89"/>
        <end position="112"/>
    </location>
</feature>
<keyword evidence="4" id="KW-1185">Reference proteome</keyword>
<protein>
    <submittedName>
        <fullName evidence="3">DUF3011 domain-containing protein</fullName>
    </submittedName>
</protein>
<accession>A0A371K756</accession>
<gene>
    <name evidence="3" type="ORF">DX914_10950</name>
</gene>
<evidence type="ECO:0000313" key="3">
    <source>
        <dbReference type="EMBL" id="RDZ29791.1"/>
    </source>
</evidence>
<feature type="signal peptide" evidence="2">
    <location>
        <begin position="1"/>
        <end position="22"/>
    </location>
</feature>
<dbReference type="EMBL" id="QTSU01000001">
    <property type="protein sequence ID" value="RDZ29791.1"/>
    <property type="molecule type" value="Genomic_DNA"/>
</dbReference>
<dbReference type="Proteomes" id="UP000264492">
    <property type="component" value="Unassembled WGS sequence"/>
</dbReference>
<evidence type="ECO:0000256" key="2">
    <source>
        <dbReference type="SAM" id="SignalP"/>
    </source>
</evidence>
<dbReference type="OrthoDB" id="6052310at2"/>
<dbReference type="InterPro" id="IPR021381">
    <property type="entry name" value="DUF3011"/>
</dbReference>
<reference evidence="3 4" key="1">
    <citation type="submission" date="2018-08" db="EMBL/GenBank/DDBJ databases">
        <title>Lysobacter sp. zong2l5, whole genome shotgun sequence.</title>
        <authorList>
            <person name="Zhang X."/>
            <person name="Feng G."/>
            <person name="Zhu H."/>
        </authorList>
    </citation>
    <scope>NUCLEOTIDE SEQUENCE [LARGE SCALE GENOMIC DNA]</scope>
    <source>
        <strain evidence="4">zong2l5</strain>
    </source>
</reference>